<organism evidence="2">
    <name type="scientific">Ixodes ricinus</name>
    <name type="common">Common tick</name>
    <name type="synonym">Acarus ricinus</name>
    <dbReference type="NCBI Taxonomy" id="34613"/>
    <lineage>
        <taxon>Eukaryota</taxon>
        <taxon>Metazoa</taxon>
        <taxon>Ecdysozoa</taxon>
        <taxon>Arthropoda</taxon>
        <taxon>Chelicerata</taxon>
        <taxon>Arachnida</taxon>
        <taxon>Acari</taxon>
        <taxon>Parasitiformes</taxon>
        <taxon>Ixodida</taxon>
        <taxon>Ixodoidea</taxon>
        <taxon>Ixodidae</taxon>
        <taxon>Ixodinae</taxon>
        <taxon>Ixodes</taxon>
    </lineage>
</organism>
<name>A0A6B0UQW7_IXORI</name>
<protein>
    <submittedName>
        <fullName evidence="2">Putative secreted protein</fullName>
    </submittedName>
</protein>
<feature type="chain" id="PRO_5025566150" evidence="1">
    <location>
        <begin position="16"/>
        <end position="125"/>
    </location>
</feature>
<dbReference type="AlphaFoldDB" id="A0A6B0UQW7"/>
<proteinExistence type="predicted"/>
<feature type="signal peptide" evidence="1">
    <location>
        <begin position="1"/>
        <end position="15"/>
    </location>
</feature>
<evidence type="ECO:0000256" key="1">
    <source>
        <dbReference type="SAM" id="SignalP"/>
    </source>
</evidence>
<reference evidence="2" key="1">
    <citation type="submission" date="2019-12" db="EMBL/GenBank/DDBJ databases">
        <title>An insight into the sialome of adult female Ixodes ricinus ticks feeding for 6 days.</title>
        <authorList>
            <person name="Perner J."/>
            <person name="Ribeiro J.M.C."/>
        </authorList>
    </citation>
    <scope>NUCLEOTIDE SEQUENCE</scope>
    <source>
        <strain evidence="2">Semi-engorged</strain>
        <tissue evidence="2">Salivary glands</tissue>
    </source>
</reference>
<keyword evidence="1" id="KW-0732">Signal</keyword>
<sequence length="125" mass="13737">MLGVLLLLWTATVTAVNSRGIPAVRISITVTITRGWICGLLIAECRRCPSRISSAQGLQQVTAIVNEVIQSPLNTGVVEVDVSRCRRLNSWSHLLRRRGLLYNSRGAGRGRLPNHAQDSLLQLLL</sequence>
<dbReference type="EMBL" id="GIFC01009665">
    <property type="protein sequence ID" value="MXU91748.1"/>
    <property type="molecule type" value="Transcribed_RNA"/>
</dbReference>
<evidence type="ECO:0000313" key="2">
    <source>
        <dbReference type="EMBL" id="MXU91748.1"/>
    </source>
</evidence>
<accession>A0A6B0UQW7</accession>